<gene>
    <name evidence="2" type="ORF">J6I44_01200</name>
</gene>
<comment type="caution">
    <text evidence="2">The sequence shown here is derived from an EMBL/GenBank/DDBJ whole genome shotgun (WGS) entry which is preliminary data.</text>
</comment>
<keyword evidence="1" id="KW-0472">Membrane</keyword>
<accession>A0ABT3PHR2</accession>
<keyword evidence="1" id="KW-1133">Transmembrane helix</keyword>
<dbReference type="Proteomes" id="UP001207918">
    <property type="component" value="Unassembled WGS sequence"/>
</dbReference>
<sequence length="106" mass="11746">MMVLLLFTISALLFYSTSKYFPFTIPKGLAVGKRMRNGAAMILVVFGIILMTQDMDTATAIVAALVMMMTLIPLLVLSLSAYPKSWIGWLVVITVITIIDLFYYAS</sequence>
<feature type="transmembrane region" description="Helical" evidence="1">
    <location>
        <begin position="58"/>
        <end position="80"/>
    </location>
</feature>
<evidence type="ECO:0000256" key="1">
    <source>
        <dbReference type="SAM" id="Phobius"/>
    </source>
</evidence>
<protein>
    <recommendedName>
        <fullName evidence="4">DoxX-like family protein</fullName>
    </recommendedName>
</protein>
<evidence type="ECO:0000313" key="2">
    <source>
        <dbReference type="EMBL" id="MCW9705445.1"/>
    </source>
</evidence>
<organism evidence="2 3">
    <name type="scientific">Fodinibius salsisoli</name>
    <dbReference type="NCBI Taxonomy" id="2820877"/>
    <lineage>
        <taxon>Bacteria</taxon>
        <taxon>Pseudomonadati</taxon>
        <taxon>Balneolota</taxon>
        <taxon>Balneolia</taxon>
        <taxon>Balneolales</taxon>
        <taxon>Balneolaceae</taxon>
        <taxon>Fodinibius</taxon>
    </lineage>
</organism>
<evidence type="ECO:0000313" key="3">
    <source>
        <dbReference type="Proteomes" id="UP001207918"/>
    </source>
</evidence>
<keyword evidence="3" id="KW-1185">Reference proteome</keyword>
<evidence type="ECO:0008006" key="4">
    <source>
        <dbReference type="Google" id="ProtNLM"/>
    </source>
</evidence>
<feature type="transmembrane region" description="Helical" evidence="1">
    <location>
        <begin position="34"/>
        <end position="51"/>
    </location>
</feature>
<dbReference type="EMBL" id="JAGGJA010000001">
    <property type="protein sequence ID" value="MCW9705445.1"/>
    <property type="molecule type" value="Genomic_DNA"/>
</dbReference>
<dbReference type="RefSeq" id="WP_265764108.1">
    <property type="nucleotide sequence ID" value="NZ_JAGGJA010000001.1"/>
</dbReference>
<feature type="transmembrane region" description="Helical" evidence="1">
    <location>
        <begin position="86"/>
        <end position="105"/>
    </location>
</feature>
<reference evidence="2 3" key="1">
    <citation type="submission" date="2021-03" db="EMBL/GenBank/DDBJ databases">
        <title>Aliifodinibius sp. nov., a new bacterium isolated from saline soil.</title>
        <authorList>
            <person name="Galisteo C."/>
            <person name="De La Haba R."/>
            <person name="Sanchez-Porro C."/>
            <person name="Ventosa A."/>
        </authorList>
    </citation>
    <scope>NUCLEOTIDE SEQUENCE [LARGE SCALE GENOMIC DNA]</scope>
    <source>
        <strain evidence="2 3">1BSP15-2V2</strain>
    </source>
</reference>
<keyword evidence="1" id="KW-0812">Transmembrane</keyword>
<name>A0ABT3PHR2_9BACT</name>
<proteinExistence type="predicted"/>